<organism evidence="2 3">
    <name type="scientific">Clostridium chromiireducens</name>
    <dbReference type="NCBI Taxonomy" id="225345"/>
    <lineage>
        <taxon>Bacteria</taxon>
        <taxon>Bacillati</taxon>
        <taxon>Bacillota</taxon>
        <taxon>Clostridia</taxon>
        <taxon>Eubacteriales</taxon>
        <taxon>Clostridiaceae</taxon>
        <taxon>Clostridium</taxon>
    </lineage>
</organism>
<keyword evidence="3" id="KW-1185">Reference proteome</keyword>
<proteinExistence type="predicted"/>
<reference evidence="2 3" key="1">
    <citation type="submission" date="2017-03" db="EMBL/GenBank/DDBJ databases">
        <title>Genome sequence of Clostridium chromiireducens DSM 23318.</title>
        <authorList>
            <person name="Poehlein A."/>
            <person name="Daniel R."/>
        </authorList>
    </citation>
    <scope>NUCLEOTIDE SEQUENCE [LARGE SCALE GENOMIC DNA]</scope>
    <source>
        <strain evidence="2 3">DSM 23318</strain>
    </source>
</reference>
<keyword evidence="1" id="KW-0472">Membrane</keyword>
<dbReference type="Proteomes" id="UP000191056">
    <property type="component" value="Unassembled WGS sequence"/>
</dbReference>
<name>A0A1V4IE80_9CLOT</name>
<keyword evidence="1" id="KW-0812">Transmembrane</keyword>
<gene>
    <name evidence="2" type="ORF">CLCHR_39970</name>
</gene>
<evidence type="ECO:0000313" key="2">
    <source>
        <dbReference type="EMBL" id="OPJ58236.1"/>
    </source>
</evidence>
<keyword evidence="1" id="KW-1133">Transmembrane helix</keyword>
<evidence type="ECO:0000313" key="3">
    <source>
        <dbReference type="Proteomes" id="UP000191056"/>
    </source>
</evidence>
<comment type="caution">
    <text evidence="2">The sequence shown here is derived from an EMBL/GenBank/DDBJ whole genome shotgun (WGS) entry which is preliminary data.</text>
</comment>
<dbReference type="EMBL" id="MZGT01000073">
    <property type="protein sequence ID" value="OPJ58236.1"/>
    <property type="molecule type" value="Genomic_DNA"/>
</dbReference>
<feature type="transmembrane region" description="Helical" evidence="1">
    <location>
        <begin position="21"/>
        <end position="43"/>
    </location>
</feature>
<evidence type="ECO:0000256" key="1">
    <source>
        <dbReference type="SAM" id="Phobius"/>
    </source>
</evidence>
<accession>A0A1V4IE80</accession>
<protein>
    <submittedName>
        <fullName evidence="2">Uncharacterized protein</fullName>
    </submittedName>
</protein>
<dbReference type="AlphaFoldDB" id="A0A1V4IE80"/>
<sequence>MFLKLIKQYGGLLMDKGILKMVAIVTIIAITLLIGSLCVAMRYGGLMMRSVSTSNQNNGTGTSNSSNPGN</sequence>